<sequence length="364" mass="39882">MAPETPTPERPQTHQGHDLETGILGRVREWIDVFAWLRLVRTLRLAGSPPMILMGVVTLLIWWLGQHWILGEQLELVAIDGKSASAVSASQDSLMTTMRFVRLMNATTVLSPTINDIRILRQFGSILWTVLIWSPAAIVFVRQGALLTAGRSMMSLRDVWRIALRRSPAAWVTAIVPLACVLVMGLAIYLITLVTQMAPESPWLLAPAAVAIVLISIPCGILAFGANVAVPLAWSALANERDPDALDSLSRGYEYLYRRPLHLILNALVAFILLLVVTFLITGIVSAAGMIALAILQWAGAPDGLERLIGRMLAIIPMATCFAFSWALVGGIYLLVRAEAGGQQVEDLWEPKRPPSRRLPKLPS</sequence>
<name>A0A5C5Z6I6_9BACT</name>
<keyword evidence="1" id="KW-1133">Transmembrane helix</keyword>
<organism evidence="2 3">
    <name type="scientific">Novipirellula herctigrandis</name>
    <dbReference type="NCBI Taxonomy" id="2527986"/>
    <lineage>
        <taxon>Bacteria</taxon>
        <taxon>Pseudomonadati</taxon>
        <taxon>Planctomycetota</taxon>
        <taxon>Planctomycetia</taxon>
        <taxon>Pirellulales</taxon>
        <taxon>Pirellulaceae</taxon>
        <taxon>Novipirellula</taxon>
    </lineage>
</organism>
<evidence type="ECO:0008006" key="4">
    <source>
        <dbReference type="Google" id="ProtNLM"/>
    </source>
</evidence>
<evidence type="ECO:0000256" key="1">
    <source>
        <dbReference type="SAM" id="Phobius"/>
    </source>
</evidence>
<dbReference type="Proteomes" id="UP000315010">
    <property type="component" value="Unassembled WGS sequence"/>
</dbReference>
<feature type="transmembrane region" description="Helical" evidence="1">
    <location>
        <begin position="263"/>
        <end position="296"/>
    </location>
</feature>
<proteinExistence type="predicted"/>
<comment type="caution">
    <text evidence="2">The sequence shown here is derived from an EMBL/GenBank/DDBJ whole genome shotgun (WGS) entry which is preliminary data.</text>
</comment>
<feature type="transmembrane region" description="Helical" evidence="1">
    <location>
        <begin position="169"/>
        <end position="191"/>
    </location>
</feature>
<keyword evidence="1" id="KW-0472">Membrane</keyword>
<evidence type="ECO:0000313" key="3">
    <source>
        <dbReference type="Proteomes" id="UP000315010"/>
    </source>
</evidence>
<feature type="transmembrane region" description="Helical" evidence="1">
    <location>
        <begin position="126"/>
        <end position="148"/>
    </location>
</feature>
<keyword evidence="3" id="KW-1185">Reference proteome</keyword>
<feature type="transmembrane region" description="Helical" evidence="1">
    <location>
        <begin position="308"/>
        <end position="336"/>
    </location>
</feature>
<evidence type="ECO:0000313" key="2">
    <source>
        <dbReference type="EMBL" id="TWT82790.1"/>
    </source>
</evidence>
<gene>
    <name evidence="2" type="ORF">CA13_42530</name>
</gene>
<keyword evidence="1" id="KW-0812">Transmembrane</keyword>
<protein>
    <recommendedName>
        <fullName evidence="4">Glycerophosphoryl diester phosphodiesterase membrane domain-containing protein</fullName>
    </recommendedName>
</protein>
<dbReference type="OrthoDB" id="253333at2"/>
<dbReference type="RefSeq" id="WP_146399520.1">
    <property type="nucleotide sequence ID" value="NZ_SJPJ01000001.1"/>
</dbReference>
<feature type="transmembrane region" description="Helical" evidence="1">
    <location>
        <begin position="45"/>
        <end position="65"/>
    </location>
</feature>
<dbReference type="EMBL" id="SJPJ01000001">
    <property type="protein sequence ID" value="TWT82790.1"/>
    <property type="molecule type" value="Genomic_DNA"/>
</dbReference>
<reference evidence="2 3" key="1">
    <citation type="submission" date="2019-02" db="EMBL/GenBank/DDBJ databases">
        <title>Deep-cultivation of Planctomycetes and their phenomic and genomic characterization uncovers novel biology.</title>
        <authorList>
            <person name="Wiegand S."/>
            <person name="Jogler M."/>
            <person name="Boedeker C."/>
            <person name="Pinto D."/>
            <person name="Vollmers J."/>
            <person name="Rivas-Marin E."/>
            <person name="Kohn T."/>
            <person name="Peeters S.H."/>
            <person name="Heuer A."/>
            <person name="Rast P."/>
            <person name="Oberbeckmann S."/>
            <person name="Bunk B."/>
            <person name="Jeske O."/>
            <person name="Meyerdierks A."/>
            <person name="Storesund J.E."/>
            <person name="Kallscheuer N."/>
            <person name="Luecker S."/>
            <person name="Lage O.M."/>
            <person name="Pohl T."/>
            <person name="Merkel B.J."/>
            <person name="Hornburger P."/>
            <person name="Mueller R.-W."/>
            <person name="Bruemmer F."/>
            <person name="Labrenz M."/>
            <person name="Spormann A.M."/>
            <person name="Op Den Camp H."/>
            <person name="Overmann J."/>
            <person name="Amann R."/>
            <person name="Jetten M.S.M."/>
            <person name="Mascher T."/>
            <person name="Medema M.H."/>
            <person name="Devos D.P."/>
            <person name="Kaster A.-K."/>
            <person name="Ovreas L."/>
            <person name="Rohde M."/>
            <person name="Galperin M.Y."/>
            <person name="Jogler C."/>
        </authorList>
    </citation>
    <scope>NUCLEOTIDE SEQUENCE [LARGE SCALE GENOMIC DNA]</scope>
    <source>
        <strain evidence="2 3">CA13</strain>
    </source>
</reference>
<accession>A0A5C5Z6I6</accession>
<feature type="transmembrane region" description="Helical" evidence="1">
    <location>
        <begin position="203"/>
        <end position="224"/>
    </location>
</feature>
<dbReference type="AlphaFoldDB" id="A0A5C5Z6I6"/>